<dbReference type="Gene3D" id="3.30.470.20">
    <property type="entry name" value="ATP-grasp fold, B domain"/>
    <property type="match status" value="1"/>
</dbReference>
<dbReference type="EMBL" id="CP002189">
    <property type="protein sequence ID" value="ADV33861.1"/>
    <property type="molecule type" value="Genomic_DNA"/>
</dbReference>
<comment type="subcellular location">
    <subcellularLocation>
        <location evidence="15">Cytoplasm</location>
    </subcellularLocation>
</comment>
<keyword evidence="15" id="KW-0963">Cytoplasm</keyword>
<feature type="binding site" evidence="17">
    <location>
        <position position="143"/>
    </location>
    <ligand>
        <name>ATP</name>
        <dbReference type="ChEBI" id="CHEBI:30616"/>
    </ligand>
</feature>
<dbReference type="NCBIfam" id="NF002528">
    <property type="entry name" value="PRK01966.1-4"/>
    <property type="match status" value="1"/>
</dbReference>
<evidence type="ECO:0000256" key="5">
    <source>
        <dbReference type="ARBA" id="ARBA00022598"/>
    </source>
</evidence>
<dbReference type="Proteomes" id="UP000007464">
    <property type="component" value="Chromosome"/>
</dbReference>
<dbReference type="InterPro" id="IPR013815">
    <property type="entry name" value="ATP_grasp_subdomain_1"/>
</dbReference>
<feature type="active site" evidence="16">
    <location>
        <position position="193"/>
    </location>
</feature>
<dbReference type="InterPro" id="IPR011761">
    <property type="entry name" value="ATP-grasp"/>
</dbReference>
<dbReference type="HOGENOM" id="CLU_039268_0_1_6"/>
<feature type="binding site" evidence="17">
    <location>
        <begin position="193"/>
        <end position="194"/>
    </location>
    <ligand>
        <name>ATP</name>
        <dbReference type="ChEBI" id="CHEBI:30616"/>
    </ligand>
</feature>
<dbReference type="AlphaFoldDB" id="E8Q737"/>
<reference evidence="21 22" key="1">
    <citation type="journal article" date="2010" name="BMC Genomics">
        <title>Unprecedented loss of ammonia assimilation capability in a urease-encoding bacterial mutualist.</title>
        <authorList>
            <person name="Williams L.E."/>
            <person name="Wernegreen J.J."/>
        </authorList>
    </citation>
    <scope>NUCLEOTIDE SEQUENCE [LARGE SCALE GENOMIC DNA]</scope>
    <source>
        <strain evidence="21 22">BVAF</strain>
    </source>
</reference>
<feature type="active site" evidence="16">
    <location>
        <position position="331"/>
    </location>
</feature>
<evidence type="ECO:0000256" key="8">
    <source>
        <dbReference type="ARBA" id="ARBA00022840"/>
    </source>
</evidence>
<feature type="binding site" evidence="17">
    <location>
        <begin position="223"/>
        <end position="230"/>
    </location>
    <ligand>
        <name>ATP</name>
        <dbReference type="ChEBI" id="CHEBI:30616"/>
    </ligand>
</feature>
<name>E8Q737_BLOVB</name>
<keyword evidence="13 15" id="KW-0961">Cell wall biogenesis/degradation</keyword>
<keyword evidence="6 18" id="KW-0479">Metal-binding</keyword>
<feature type="domain" description="ATP-grasp" evidence="20">
    <location>
        <begin position="147"/>
        <end position="353"/>
    </location>
</feature>
<comment type="cofactor">
    <cofactor evidence="18">
        <name>Mg(2+)</name>
        <dbReference type="ChEBI" id="CHEBI:18420"/>
    </cofactor>
    <cofactor evidence="18">
        <name>Mn(2+)</name>
        <dbReference type="ChEBI" id="CHEBI:29035"/>
    </cofactor>
    <text evidence="18">Binds 2 magnesium or manganese ions per subunit.</text>
</comment>
<evidence type="ECO:0000256" key="6">
    <source>
        <dbReference type="ARBA" id="ARBA00022723"/>
    </source>
</evidence>
<keyword evidence="12 18" id="KW-0464">Manganese</keyword>
<comment type="pathway">
    <text evidence="3 15">Cell wall biogenesis; peptidoglycan biosynthesis.</text>
</comment>
<evidence type="ECO:0000256" key="10">
    <source>
        <dbReference type="ARBA" id="ARBA00022960"/>
    </source>
</evidence>
<comment type="similarity">
    <text evidence="4 15">Belongs to the D-alanine--D-alanine ligase family.</text>
</comment>
<keyword evidence="8 19" id="KW-0067">ATP-binding</keyword>
<organism evidence="21 22">
    <name type="scientific">Blochmanniella vafra (strain BVAF)</name>
    <dbReference type="NCBI Taxonomy" id="859654"/>
    <lineage>
        <taxon>Bacteria</taxon>
        <taxon>Pseudomonadati</taxon>
        <taxon>Pseudomonadota</taxon>
        <taxon>Gammaproteobacteria</taxon>
        <taxon>Enterobacterales</taxon>
        <taxon>Enterobacteriaceae</taxon>
        <taxon>ant endosymbionts</taxon>
        <taxon>Candidatus Blochmanniella</taxon>
    </lineage>
</organism>
<dbReference type="EC" id="6.3.2.4" evidence="15"/>
<dbReference type="GO" id="GO:0005829">
    <property type="term" value="C:cytosol"/>
    <property type="evidence" value="ECO:0007669"/>
    <property type="project" value="TreeGrafter"/>
</dbReference>
<dbReference type="Pfam" id="PF01820">
    <property type="entry name" value="Dala_Dala_lig_N"/>
    <property type="match status" value="1"/>
</dbReference>
<dbReference type="GO" id="GO:0046872">
    <property type="term" value="F:metal ion binding"/>
    <property type="evidence" value="ECO:0007669"/>
    <property type="project" value="UniProtKB-KW"/>
</dbReference>
<dbReference type="Gene3D" id="3.30.1490.20">
    <property type="entry name" value="ATP-grasp fold, A domain"/>
    <property type="match status" value="1"/>
</dbReference>
<dbReference type="InterPro" id="IPR011095">
    <property type="entry name" value="Dala_Dala_lig_C"/>
</dbReference>
<evidence type="ECO:0000256" key="14">
    <source>
        <dbReference type="ARBA" id="ARBA00047614"/>
    </source>
</evidence>
<feature type="binding site" evidence="17">
    <location>
        <begin position="319"/>
        <end position="320"/>
    </location>
    <ligand>
        <name>ATP</name>
        <dbReference type="ChEBI" id="CHEBI:30616"/>
    </ligand>
</feature>
<keyword evidence="9 18" id="KW-0460">Magnesium</keyword>
<dbReference type="UniPathway" id="UPA00219"/>
<evidence type="ECO:0000259" key="20">
    <source>
        <dbReference type="PROSITE" id="PS50975"/>
    </source>
</evidence>
<feature type="binding site" evidence="18">
    <location>
        <position position="320"/>
    </location>
    <ligand>
        <name>Mg(2+)</name>
        <dbReference type="ChEBI" id="CHEBI:18420"/>
        <label>2</label>
    </ligand>
</feature>
<evidence type="ECO:0000256" key="11">
    <source>
        <dbReference type="ARBA" id="ARBA00022984"/>
    </source>
</evidence>
<evidence type="ECO:0000256" key="19">
    <source>
        <dbReference type="PROSITE-ProRule" id="PRU00409"/>
    </source>
</evidence>
<evidence type="ECO:0000256" key="17">
    <source>
        <dbReference type="PIRSR" id="PIRSR039102-2"/>
    </source>
</evidence>
<dbReference type="PANTHER" id="PTHR23132:SF25">
    <property type="entry name" value="D-ALANINE--D-ALANINE LIGASE A"/>
    <property type="match status" value="1"/>
</dbReference>
<dbReference type="Gene3D" id="3.40.50.20">
    <property type="match status" value="1"/>
</dbReference>
<dbReference type="KEGG" id="bva:BVAF_475"/>
<dbReference type="PROSITE" id="PS00843">
    <property type="entry name" value="DALA_DALA_LIGASE_1"/>
    <property type="match status" value="1"/>
</dbReference>
<evidence type="ECO:0000256" key="12">
    <source>
        <dbReference type="ARBA" id="ARBA00023211"/>
    </source>
</evidence>
<dbReference type="GO" id="GO:0009252">
    <property type="term" value="P:peptidoglycan biosynthetic process"/>
    <property type="evidence" value="ECO:0007669"/>
    <property type="project" value="UniProtKB-UniRule"/>
</dbReference>
<keyword evidence="10 15" id="KW-0133">Cell shape</keyword>
<evidence type="ECO:0000256" key="3">
    <source>
        <dbReference type="ARBA" id="ARBA00004752"/>
    </source>
</evidence>
<dbReference type="SUPFAM" id="SSF52440">
    <property type="entry name" value="PreATP-grasp domain"/>
    <property type="match status" value="1"/>
</dbReference>
<dbReference type="OrthoDB" id="9813261at2"/>
<keyword evidence="11 15" id="KW-0573">Peptidoglycan synthesis</keyword>
<evidence type="ECO:0000313" key="22">
    <source>
        <dbReference type="Proteomes" id="UP000007464"/>
    </source>
</evidence>
<dbReference type="GO" id="GO:0008360">
    <property type="term" value="P:regulation of cell shape"/>
    <property type="evidence" value="ECO:0007669"/>
    <property type="project" value="UniProtKB-KW"/>
</dbReference>
<dbReference type="NCBIfam" id="TIGR01205">
    <property type="entry name" value="D_ala_D_alaTIGR"/>
    <property type="match status" value="1"/>
</dbReference>
<evidence type="ECO:0000256" key="16">
    <source>
        <dbReference type="PIRSR" id="PIRSR039102-1"/>
    </source>
</evidence>
<protein>
    <recommendedName>
        <fullName evidence="15">D-alanine--D-alanine ligase</fullName>
        <ecNumber evidence="15">6.3.2.4</ecNumber>
    </recommendedName>
    <alternativeName>
        <fullName evidence="15">D-Ala-D-Ala ligase</fullName>
    </alternativeName>
    <alternativeName>
        <fullName evidence="15">D-alanylalanine synthetase</fullName>
    </alternativeName>
</protein>
<keyword evidence="22" id="KW-1185">Reference proteome</keyword>
<evidence type="ECO:0000256" key="1">
    <source>
        <dbReference type="ARBA" id="ARBA00001936"/>
    </source>
</evidence>
<dbReference type="GO" id="GO:0071555">
    <property type="term" value="P:cell wall organization"/>
    <property type="evidence" value="ECO:0007669"/>
    <property type="project" value="UniProtKB-KW"/>
</dbReference>
<proteinExistence type="inferred from homology"/>
<evidence type="ECO:0000313" key="21">
    <source>
        <dbReference type="EMBL" id="ADV33861.1"/>
    </source>
</evidence>
<sequence>MEINFNILRVGLICGGCSTEHEVSLQSAAYIMQHIDKNLFEIVVFWISKHGGWYIIYNDVSRNIFSDSREQKNKYIPVMIKQFSGRFVFFTDDITSALLKIDVIFPIIHGSFGEDGSLQGLIRIMNLPYVGSSILGSSICMDKTITKRLLRDSGLPVASFKTFSHYERSNITFVSFYNMFGLPFFIKPVNQGSSIGVSKVTNQNVFNKALDVAFAYGDKIMVEPCIVGRELECAVLGNDDPISSVCGEIVINSNNDNGFYTYYKKYISSTTEVIIPALITNIISDKVRHYSICAFQTLSCSGMARIDMFLTLNNQIIINEVNTLPGFTSHSMYPKLWEATGISPTLLLTKLITLSLERYEWEKYSFIILCIFEMIF</sequence>
<dbReference type="PIRSF" id="PIRSF039102">
    <property type="entry name" value="Ddl/VanB"/>
    <property type="match status" value="1"/>
</dbReference>
<feature type="binding site" evidence="18">
    <location>
        <position position="307"/>
    </location>
    <ligand>
        <name>Mg(2+)</name>
        <dbReference type="ChEBI" id="CHEBI:18420"/>
        <label>1</label>
    </ligand>
</feature>
<dbReference type="HAMAP" id="MF_00047">
    <property type="entry name" value="Dala_Dala_lig"/>
    <property type="match status" value="1"/>
</dbReference>
<dbReference type="InterPro" id="IPR005905">
    <property type="entry name" value="D_ala_D_ala"/>
</dbReference>
<evidence type="ECO:0000256" key="13">
    <source>
        <dbReference type="ARBA" id="ARBA00023316"/>
    </source>
</evidence>
<evidence type="ECO:0000256" key="4">
    <source>
        <dbReference type="ARBA" id="ARBA00010871"/>
    </source>
</evidence>
<feature type="binding site" evidence="18">
    <location>
        <position position="322"/>
    </location>
    <ligand>
        <name>Mg(2+)</name>
        <dbReference type="ChEBI" id="CHEBI:18420"/>
        <label>2</label>
    </ligand>
</feature>
<dbReference type="STRING" id="859654.BVAF_475"/>
<dbReference type="InterPro" id="IPR011127">
    <property type="entry name" value="Dala_Dala_lig_N"/>
</dbReference>
<comment type="cofactor">
    <cofactor evidence="1">
        <name>Mn(2+)</name>
        <dbReference type="ChEBI" id="CHEBI:29035"/>
    </cofactor>
</comment>
<dbReference type="GO" id="GO:0008716">
    <property type="term" value="F:D-alanine-D-alanine ligase activity"/>
    <property type="evidence" value="ECO:0007669"/>
    <property type="project" value="UniProtKB-UniRule"/>
</dbReference>
<dbReference type="FunFam" id="3.30.470.20:FF:000008">
    <property type="entry name" value="D-alanine--D-alanine ligase"/>
    <property type="match status" value="1"/>
</dbReference>
<dbReference type="RefSeq" id="WP_013516786.1">
    <property type="nucleotide sequence ID" value="NC_014909.2"/>
</dbReference>
<feature type="active site" evidence="16">
    <location>
        <position position="20"/>
    </location>
</feature>
<evidence type="ECO:0000256" key="15">
    <source>
        <dbReference type="HAMAP-Rule" id="MF_00047"/>
    </source>
</evidence>
<accession>E8Q737</accession>
<evidence type="ECO:0000256" key="9">
    <source>
        <dbReference type="ARBA" id="ARBA00022842"/>
    </source>
</evidence>
<evidence type="ECO:0000256" key="7">
    <source>
        <dbReference type="ARBA" id="ARBA00022741"/>
    </source>
</evidence>
<dbReference type="PROSITE" id="PS50975">
    <property type="entry name" value="ATP_GRASP"/>
    <property type="match status" value="1"/>
</dbReference>
<dbReference type="Pfam" id="PF07478">
    <property type="entry name" value="Dala_Dala_lig_C"/>
    <property type="match status" value="1"/>
</dbReference>
<evidence type="ECO:0000256" key="18">
    <source>
        <dbReference type="PIRSR" id="PIRSR039102-3"/>
    </source>
</evidence>
<evidence type="ECO:0000256" key="2">
    <source>
        <dbReference type="ARBA" id="ARBA00003921"/>
    </source>
</evidence>
<dbReference type="PROSITE" id="PS00844">
    <property type="entry name" value="DALA_DALA_LIGASE_2"/>
    <property type="match status" value="1"/>
</dbReference>
<keyword evidence="5 15" id="KW-0436">Ligase</keyword>
<dbReference type="InterPro" id="IPR016185">
    <property type="entry name" value="PreATP-grasp_dom_sf"/>
</dbReference>
<comment type="function">
    <text evidence="2 15">Cell wall formation.</text>
</comment>
<keyword evidence="7 17" id="KW-0547">Nucleotide-binding</keyword>
<feature type="binding site" evidence="18">
    <location>
        <position position="320"/>
    </location>
    <ligand>
        <name>Mg(2+)</name>
        <dbReference type="ChEBI" id="CHEBI:18420"/>
        <label>1</label>
    </ligand>
</feature>
<comment type="catalytic activity">
    <reaction evidence="14 15">
        <text>2 D-alanine + ATP = D-alanyl-D-alanine + ADP + phosphate + H(+)</text>
        <dbReference type="Rhea" id="RHEA:11224"/>
        <dbReference type="ChEBI" id="CHEBI:15378"/>
        <dbReference type="ChEBI" id="CHEBI:30616"/>
        <dbReference type="ChEBI" id="CHEBI:43474"/>
        <dbReference type="ChEBI" id="CHEBI:57416"/>
        <dbReference type="ChEBI" id="CHEBI:57822"/>
        <dbReference type="ChEBI" id="CHEBI:456216"/>
        <dbReference type="EC" id="6.3.2.4"/>
    </reaction>
</comment>
<dbReference type="SUPFAM" id="SSF56059">
    <property type="entry name" value="Glutathione synthetase ATP-binding domain-like"/>
    <property type="match status" value="1"/>
</dbReference>
<gene>
    <name evidence="15 21" type="primary">ddl</name>
    <name evidence="21" type="ordered locus">BVAF_475</name>
</gene>
<dbReference type="InterPro" id="IPR000291">
    <property type="entry name" value="D-Ala_lig_Van_CS"/>
</dbReference>
<feature type="binding site" evidence="17">
    <location>
        <begin position="185"/>
        <end position="187"/>
    </location>
    <ligand>
        <name>ATP</name>
        <dbReference type="ChEBI" id="CHEBI:30616"/>
    </ligand>
</feature>
<dbReference type="GO" id="GO:0005524">
    <property type="term" value="F:ATP binding"/>
    <property type="evidence" value="ECO:0007669"/>
    <property type="project" value="UniProtKB-UniRule"/>
</dbReference>
<dbReference type="PANTHER" id="PTHR23132">
    <property type="entry name" value="D-ALANINE--D-ALANINE LIGASE"/>
    <property type="match status" value="1"/>
</dbReference>